<dbReference type="InterPro" id="IPR001543">
    <property type="entry name" value="FliN-like_C"/>
</dbReference>
<keyword evidence="6 7" id="KW-0472">Membrane</keyword>
<dbReference type="GO" id="GO:0006935">
    <property type="term" value="P:chemotaxis"/>
    <property type="evidence" value="ECO:0007669"/>
    <property type="project" value="UniProtKB-KW"/>
</dbReference>
<evidence type="ECO:0000256" key="8">
    <source>
        <dbReference type="SAM" id="MobiDB-lite"/>
    </source>
</evidence>
<evidence type="ECO:0000256" key="1">
    <source>
        <dbReference type="ARBA" id="ARBA00009226"/>
    </source>
</evidence>
<organism evidence="10 11">
    <name type="scientific">Propylenella binzhouense</name>
    <dbReference type="NCBI Taxonomy" id="2555902"/>
    <lineage>
        <taxon>Bacteria</taxon>
        <taxon>Pseudomonadati</taxon>
        <taxon>Pseudomonadota</taxon>
        <taxon>Alphaproteobacteria</taxon>
        <taxon>Hyphomicrobiales</taxon>
        <taxon>Propylenellaceae</taxon>
        <taxon>Propylenella</taxon>
    </lineage>
</organism>
<keyword evidence="5 7" id="KW-0283">Flagellar rotation</keyword>
<comment type="caution">
    <text evidence="10">The sequence shown here is derived from an EMBL/GenBank/DDBJ whole genome shotgun (WGS) entry which is preliminary data.</text>
</comment>
<keyword evidence="10" id="KW-0969">Cilium</keyword>
<dbReference type="GO" id="GO:0003774">
    <property type="term" value="F:cytoskeletal motor activity"/>
    <property type="evidence" value="ECO:0007669"/>
    <property type="project" value="UniProtKB-UniRule"/>
</dbReference>
<evidence type="ECO:0000313" key="11">
    <source>
        <dbReference type="Proteomes" id="UP000773614"/>
    </source>
</evidence>
<proteinExistence type="inferred from homology"/>
<dbReference type="NCBIfam" id="TIGR02480">
    <property type="entry name" value="fliN"/>
    <property type="match status" value="1"/>
</dbReference>
<dbReference type="PANTHER" id="PTHR43484:SF1">
    <property type="entry name" value="FLAGELLAR MOTOR SWITCH PROTEIN FLIN"/>
    <property type="match status" value="1"/>
</dbReference>
<evidence type="ECO:0000256" key="4">
    <source>
        <dbReference type="ARBA" id="ARBA00022500"/>
    </source>
</evidence>
<dbReference type="Pfam" id="PF01052">
    <property type="entry name" value="FliMN_C"/>
    <property type="match status" value="1"/>
</dbReference>
<dbReference type="PRINTS" id="PR00956">
    <property type="entry name" value="FLGMOTORFLIN"/>
</dbReference>
<evidence type="ECO:0000256" key="7">
    <source>
        <dbReference type="RuleBase" id="RU362074"/>
    </source>
</evidence>
<dbReference type="PANTHER" id="PTHR43484">
    <property type="match status" value="1"/>
</dbReference>
<dbReference type="OrthoDB" id="9790303at2"/>
<reference evidence="10" key="1">
    <citation type="submission" date="2019-03" db="EMBL/GenBank/DDBJ databases">
        <title>Afifella sp. nov., isolated from activated sludge.</title>
        <authorList>
            <person name="Li Q."/>
            <person name="Liu Y."/>
        </authorList>
    </citation>
    <scope>NUCLEOTIDE SEQUENCE</scope>
    <source>
        <strain evidence="10">L72</strain>
    </source>
</reference>
<dbReference type="GO" id="GO:0005886">
    <property type="term" value="C:plasma membrane"/>
    <property type="evidence" value="ECO:0007669"/>
    <property type="project" value="UniProtKB-SubCell"/>
</dbReference>
<keyword evidence="3 7" id="KW-1003">Cell membrane</keyword>
<comment type="similarity">
    <text evidence="1 7">Belongs to the FliN/MopA/SpaO family.</text>
</comment>
<evidence type="ECO:0000256" key="2">
    <source>
        <dbReference type="ARBA" id="ARBA00021897"/>
    </source>
</evidence>
<keyword evidence="10" id="KW-0282">Flagellum</keyword>
<dbReference type="RefSeq" id="WP_161139329.1">
    <property type="nucleotide sequence ID" value="NZ_SPKJ01000008.1"/>
</dbReference>
<accession>A0A964WSL0</accession>
<dbReference type="EMBL" id="SPKJ01000008">
    <property type="protein sequence ID" value="MYZ46986.1"/>
    <property type="molecule type" value="Genomic_DNA"/>
</dbReference>
<evidence type="ECO:0000256" key="5">
    <source>
        <dbReference type="ARBA" id="ARBA00022779"/>
    </source>
</evidence>
<dbReference type="InterPro" id="IPR036429">
    <property type="entry name" value="SpoA-like_sf"/>
</dbReference>
<dbReference type="SUPFAM" id="SSF101801">
    <property type="entry name" value="Surface presentation of antigens (SPOA)"/>
    <property type="match status" value="1"/>
</dbReference>
<keyword evidence="7" id="KW-0975">Bacterial flagellum</keyword>
<keyword evidence="4 7" id="KW-0145">Chemotaxis</keyword>
<evidence type="ECO:0000259" key="9">
    <source>
        <dbReference type="Pfam" id="PF01052"/>
    </source>
</evidence>
<feature type="domain" description="Flagellar motor switch protein FliN-like C-terminal" evidence="9">
    <location>
        <begin position="31"/>
        <end position="104"/>
    </location>
</feature>
<comment type="subcellular location">
    <subcellularLocation>
        <location evidence="7">Cell membrane</location>
        <topology evidence="7">Peripheral membrane protein</topology>
        <orientation evidence="7">Cytoplasmic side</orientation>
    </subcellularLocation>
    <subcellularLocation>
        <location evidence="7">Bacterial flagellum basal body</location>
    </subcellularLocation>
</comment>
<gene>
    <name evidence="10" type="primary">fliN</name>
    <name evidence="10" type="ORF">E4O86_04580</name>
</gene>
<evidence type="ECO:0000256" key="6">
    <source>
        <dbReference type="ARBA" id="ARBA00023136"/>
    </source>
</evidence>
<comment type="function">
    <text evidence="7">FliN is one of three proteins (FliG, FliN, FliM) that form the rotor-mounted switch complex (C ring), located at the base of the basal body. This complex interacts with the CheY and CheZ chemotaxis proteins, in addition to contacting components of the motor that determine the direction of flagellar rotation.</text>
</comment>
<protein>
    <recommendedName>
        <fullName evidence="2 7">Flagellar motor switch protein FliN</fullName>
    </recommendedName>
</protein>
<evidence type="ECO:0000313" key="10">
    <source>
        <dbReference type="EMBL" id="MYZ46986.1"/>
    </source>
</evidence>
<evidence type="ECO:0000256" key="3">
    <source>
        <dbReference type="ARBA" id="ARBA00022475"/>
    </source>
</evidence>
<name>A0A964WSL0_9HYPH</name>
<dbReference type="InterPro" id="IPR001172">
    <property type="entry name" value="FliN_T3SS_HrcQb"/>
</dbReference>
<dbReference type="InterPro" id="IPR012826">
    <property type="entry name" value="FliN"/>
</dbReference>
<dbReference type="Gene3D" id="2.30.330.10">
    <property type="entry name" value="SpoA-like"/>
    <property type="match status" value="1"/>
</dbReference>
<keyword evidence="11" id="KW-1185">Reference proteome</keyword>
<dbReference type="Proteomes" id="UP000773614">
    <property type="component" value="Unassembled WGS sequence"/>
</dbReference>
<dbReference type="InterPro" id="IPR051469">
    <property type="entry name" value="FliN/MopA/SpaO"/>
</dbReference>
<dbReference type="GO" id="GO:0009425">
    <property type="term" value="C:bacterial-type flagellum basal body"/>
    <property type="evidence" value="ECO:0007669"/>
    <property type="project" value="UniProtKB-SubCell"/>
</dbReference>
<feature type="region of interest" description="Disordered" evidence="8">
    <location>
        <begin position="1"/>
        <end position="27"/>
    </location>
</feature>
<sequence>MSHSDALFGSTAGAAGEPPRPAPEPGRHLDAILRIPVSVQVVLGSTTMPVANLMKLGRGAVIPLDHRIGEPVDVVVNGRVVARGEVVVVEEDNSRFGVSLTEIVGQSGSDGGA</sequence>
<dbReference type="GO" id="GO:0071973">
    <property type="term" value="P:bacterial-type flagellum-dependent cell motility"/>
    <property type="evidence" value="ECO:0007669"/>
    <property type="project" value="UniProtKB-UniRule"/>
</dbReference>
<dbReference type="AlphaFoldDB" id="A0A964WSL0"/>
<keyword evidence="10" id="KW-0966">Cell projection</keyword>